<comment type="caution">
    <text evidence="4">The sequence shown here is derived from an EMBL/GenBank/DDBJ whole genome shotgun (WGS) entry which is preliminary data.</text>
</comment>
<keyword evidence="5" id="KW-1185">Reference proteome</keyword>
<dbReference type="PANTHER" id="PTHR22990:SF15">
    <property type="entry name" value="F-BOX ONLY PROTEIN 10"/>
    <property type="match status" value="1"/>
</dbReference>
<dbReference type="InterPro" id="IPR011050">
    <property type="entry name" value="Pectin_lyase_fold/virulence"/>
</dbReference>
<evidence type="ECO:0000313" key="4">
    <source>
        <dbReference type="EMBL" id="MFC4313475.1"/>
    </source>
</evidence>
<dbReference type="RefSeq" id="WP_380603827.1">
    <property type="nucleotide sequence ID" value="NZ_JBHSDU010000015.1"/>
</dbReference>
<keyword evidence="2" id="KW-0472">Membrane</keyword>
<evidence type="ECO:0000256" key="1">
    <source>
        <dbReference type="ARBA" id="ARBA00022737"/>
    </source>
</evidence>
<dbReference type="Pfam" id="PF13229">
    <property type="entry name" value="Beta_helix"/>
    <property type="match status" value="2"/>
</dbReference>
<keyword evidence="2" id="KW-0812">Transmembrane</keyword>
<feature type="transmembrane region" description="Helical" evidence="2">
    <location>
        <begin position="7"/>
        <end position="27"/>
    </location>
</feature>
<dbReference type="Proteomes" id="UP001595904">
    <property type="component" value="Unassembled WGS sequence"/>
</dbReference>
<evidence type="ECO:0000259" key="3">
    <source>
        <dbReference type="Pfam" id="PF13229"/>
    </source>
</evidence>
<dbReference type="SMART" id="SM00710">
    <property type="entry name" value="PbH1"/>
    <property type="match status" value="6"/>
</dbReference>
<evidence type="ECO:0000313" key="5">
    <source>
        <dbReference type="Proteomes" id="UP001595904"/>
    </source>
</evidence>
<sequence length="417" mass="44500">MPLSRRSTVSIVVFIMLGVFVGLGYWYQSHKVKPGQVANNTSINVTSGNDRGPGSLREALFKATAATTEVTISLRVPKITLATALPPFVNAQGIRMVAGDKGTEIDASALPGGAVLDVSGANVDIEGVHILNCKATGIVLRAERFKLQTTSIEGCDVGIDVAENADQLMLERNRFARNRIGVRFAASNKNAMVVKNEFSEHRDAGIWAVRSEPDNRGGSISVRDNRFNKERIGILTANVSVIMERNELLDSQEAAMQLMGTGAVARGNRISRGPAMGIVAENAQAAVIEDNEFDGLEAYGVMLKSSADTVIRGNRIHNSGYGLAFVLGNQRSPSSAIDNTIIEPKFNGIDVIGDSPILRGNQVMRPRALALKVVDYQPEGGGERVRSTPFLEGNNFSIGAATVAAGDAKPSRGAVQR</sequence>
<dbReference type="InterPro" id="IPR006626">
    <property type="entry name" value="PbH1"/>
</dbReference>
<protein>
    <submittedName>
        <fullName evidence="4">Right-handed parallel beta-helix repeat-containing protein</fullName>
    </submittedName>
</protein>
<organism evidence="4 5">
    <name type="scientific">Steroidobacter flavus</name>
    <dbReference type="NCBI Taxonomy" id="1842136"/>
    <lineage>
        <taxon>Bacteria</taxon>
        <taxon>Pseudomonadati</taxon>
        <taxon>Pseudomonadota</taxon>
        <taxon>Gammaproteobacteria</taxon>
        <taxon>Steroidobacterales</taxon>
        <taxon>Steroidobacteraceae</taxon>
        <taxon>Steroidobacter</taxon>
    </lineage>
</organism>
<feature type="domain" description="Right handed beta helix" evidence="3">
    <location>
        <begin position="217"/>
        <end position="362"/>
    </location>
</feature>
<keyword evidence="2" id="KW-1133">Transmembrane helix</keyword>
<evidence type="ECO:0000256" key="2">
    <source>
        <dbReference type="SAM" id="Phobius"/>
    </source>
</evidence>
<dbReference type="InterPro" id="IPR012334">
    <property type="entry name" value="Pectin_lyas_fold"/>
</dbReference>
<dbReference type="SUPFAM" id="SSF51126">
    <property type="entry name" value="Pectin lyase-like"/>
    <property type="match status" value="1"/>
</dbReference>
<proteinExistence type="predicted"/>
<accession>A0ABV8T233</accession>
<dbReference type="EMBL" id="JBHSDU010000015">
    <property type="protein sequence ID" value="MFC4313475.1"/>
    <property type="molecule type" value="Genomic_DNA"/>
</dbReference>
<dbReference type="PANTHER" id="PTHR22990">
    <property type="entry name" value="F-BOX ONLY PROTEIN"/>
    <property type="match status" value="1"/>
</dbReference>
<dbReference type="InterPro" id="IPR051550">
    <property type="entry name" value="SCF-Subunits/Alg-Epimerases"/>
</dbReference>
<dbReference type="Gene3D" id="2.160.20.10">
    <property type="entry name" value="Single-stranded right-handed beta-helix, Pectin lyase-like"/>
    <property type="match status" value="2"/>
</dbReference>
<name>A0ABV8T233_9GAMM</name>
<gene>
    <name evidence="4" type="ORF">ACFPN2_30645</name>
</gene>
<dbReference type="InterPro" id="IPR039448">
    <property type="entry name" value="Beta_helix"/>
</dbReference>
<reference evidence="5" key="1">
    <citation type="journal article" date="2019" name="Int. J. Syst. Evol. Microbiol.">
        <title>The Global Catalogue of Microorganisms (GCM) 10K type strain sequencing project: providing services to taxonomists for standard genome sequencing and annotation.</title>
        <authorList>
            <consortium name="The Broad Institute Genomics Platform"/>
            <consortium name="The Broad Institute Genome Sequencing Center for Infectious Disease"/>
            <person name="Wu L."/>
            <person name="Ma J."/>
        </authorList>
    </citation>
    <scope>NUCLEOTIDE SEQUENCE [LARGE SCALE GENOMIC DNA]</scope>
    <source>
        <strain evidence="5">CGMCC 1.10759</strain>
    </source>
</reference>
<feature type="domain" description="Right handed beta helix" evidence="3">
    <location>
        <begin position="113"/>
        <end position="212"/>
    </location>
</feature>
<keyword evidence="1" id="KW-0677">Repeat</keyword>